<dbReference type="EMBL" id="BSUY01000001">
    <property type="protein sequence ID" value="GMA83192.1"/>
    <property type="molecule type" value="Genomic_DNA"/>
</dbReference>
<organism evidence="1 2">
    <name type="scientific">Shewanella glacialipiscicola</name>
    <dbReference type="NCBI Taxonomy" id="614069"/>
    <lineage>
        <taxon>Bacteria</taxon>
        <taxon>Pseudomonadati</taxon>
        <taxon>Pseudomonadota</taxon>
        <taxon>Gammaproteobacteria</taxon>
        <taxon>Alteromonadales</taxon>
        <taxon>Shewanellaceae</taxon>
        <taxon>Shewanella</taxon>
    </lineage>
</organism>
<evidence type="ECO:0000313" key="2">
    <source>
        <dbReference type="Proteomes" id="UP001157046"/>
    </source>
</evidence>
<keyword evidence="2" id="KW-1185">Reference proteome</keyword>
<proteinExistence type="predicted"/>
<comment type="caution">
    <text evidence="1">The sequence shown here is derived from an EMBL/GenBank/DDBJ whole genome shotgun (WGS) entry which is preliminary data.</text>
</comment>
<accession>A0ABQ6J8E4</accession>
<evidence type="ECO:0000313" key="1">
    <source>
        <dbReference type="EMBL" id="GMA83192.1"/>
    </source>
</evidence>
<dbReference type="RefSeq" id="WP_284307236.1">
    <property type="nucleotide sequence ID" value="NZ_BSUY01000001.1"/>
</dbReference>
<dbReference type="Proteomes" id="UP001157046">
    <property type="component" value="Unassembled WGS sequence"/>
</dbReference>
<sequence length="96" mass="11188">MKSINIISLIQAHNALTQPEYANFIKYYGVDISDDEVSDLTVLSANIYEIIKYSQVFNSFYIGYKIQHISKEFDLLRFGDNYTVNIELKKVVQKKK</sequence>
<name>A0ABQ6J8E4_9GAMM</name>
<gene>
    <name evidence="1" type="ORF">GCM10025855_27250</name>
</gene>
<reference evidence="2" key="1">
    <citation type="journal article" date="2019" name="Int. J. Syst. Evol. Microbiol.">
        <title>The Global Catalogue of Microorganisms (GCM) 10K type strain sequencing project: providing services to taxonomists for standard genome sequencing and annotation.</title>
        <authorList>
            <consortium name="The Broad Institute Genomics Platform"/>
            <consortium name="The Broad Institute Genome Sequencing Center for Infectious Disease"/>
            <person name="Wu L."/>
            <person name="Ma J."/>
        </authorList>
    </citation>
    <scope>NUCLEOTIDE SEQUENCE [LARGE SCALE GENOMIC DNA]</scope>
    <source>
        <strain evidence="2">NBRC 102030</strain>
    </source>
</reference>
<protein>
    <submittedName>
        <fullName evidence="1">Uncharacterized protein</fullName>
    </submittedName>
</protein>